<keyword evidence="1" id="KW-0732">Signal</keyword>
<dbReference type="EMBL" id="AAVT01000003">
    <property type="protein sequence ID" value="EAW31601.1"/>
    <property type="molecule type" value="Genomic_DNA"/>
</dbReference>
<name>A0YCT2_9GAMM</name>
<evidence type="ECO:0000313" key="2">
    <source>
        <dbReference type="EMBL" id="EAW31601.1"/>
    </source>
</evidence>
<dbReference type="STRING" id="247633.GP2143_08624"/>
<keyword evidence="2" id="KW-0808">Transferase</keyword>
<feature type="chain" id="PRO_5002630676" evidence="1">
    <location>
        <begin position="20"/>
        <end position="259"/>
    </location>
</feature>
<accession>A0YCT2</accession>
<dbReference type="PANTHER" id="PTHR31270">
    <property type="entry name" value="GLUTAMINYL-PEPTIDE CYCLOTRANSFERASE"/>
    <property type="match status" value="1"/>
</dbReference>
<reference evidence="2 3" key="1">
    <citation type="journal article" date="2010" name="J. Bacteriol.">
        <title>Genome sequence of the oligotrophic marine Gammaproteobacterium HTCC2143, isolated from the Oregon Coast.</title>
        <authorList>
            <person name="Oh H.M."/>
            <person name="Kang I."/>
            <person name="Ferriera S."/>
            <person name="Giovannoni S.J."/>
            <person name="Cho J.C."/>
        </authorList>
    </citation>
    <scope>NUCLEOTIDE SEQUENCE [LARGE SCALE GENOMIC DNA]</scope>
    <source>
        <strain evidence="2 3">HTCC2143</strain>
    </source>
</reference>
<gene>
    <name evidence="2" type="ORF">GP2143_08624</name>
</gene>
<evidence type="ECO:0000313" key="3">
    <source>
        <dbReference type="Proteomes" id="UP000004931"/>
    </source>
</evidence>
<dbReference type="SUPFAM" id="SSF63825">
    <property type="entry name" value="YWTD domain"/>
    <property type="match status" value="1"/>
</dbReference>
<dbReference type="Proteomes" id="UP000004931">
    <property type="component" value="Unassembled WGS sequence"/>
</dbReference>
<comment type="caution">
    <text evidence="2">The sequence shown here is derived from an EMBL/GenBank/DDBJ whole genome shotgun (WGS) entry which is preliminary data.</text>
</comment>
<sequence>MRYLLLIILLSCLSSVSLANPLIRKSSVVEYQYHIVASYPHSTEIFTQGLEYRRGLLYESAGQRSQSRVTKRSLNAAKPIKTTPLLQRYFGEGLSLLNNQLFQLTWQSGRGFIYHPDTLKKIGDFPIDGEGWGLTNDGQNLIVSNGSSQISFVDPEKFSIVRTLHVTIDGIPVPKINELEWVDGVIYANIWQSDWIVMIDSQSGDVVGKVFLKNLLPDELKSYKTDVLNGIAFDHQEQRLLVTGKYWPRIYHIELTAIK</sequence>
<dbReference type="OrthoDB" id="9783700at2"/>
<dbReference type="AlphaFoldDB" id="A0YCT2"/>
<dbReference type="PANTHER" id="PTHR31270:SF1">
    <property type="entry name" value="GLUTAMINYL-PEPTIDE CYCLOTRANSFERASE"/>
    <property type="match status" value="1"/>
</dbReference>
<dbReference type="Pfam" id="PF05096">
    <property type="entry name" value="Glu_cyclase_2"/>
    <property type="match status" value="1"/>
</dbReference>
<proteinExistence type="predicted"/>
<dbReference type="GO" id="GO:0016603">
    <property type="term" value="F:glutaminyl-peptide cyclotransferase activity"/>
    <property type="evidence" value="ECO:0007669"/>
    <property type="project" value="InterPro"/>
</dbReference>
<protein>
    <submittedName>
        <fullName evidence="2">Glutamine cyclotransferase</fullName>
    </submittedName>
</protein>
<evidence type="ECO:0000256" key="1">
    <source>
        <dbReference type="SAM" id="SignalP"/>
    </source>
</evidence>
<dbReference type="InterPro" id="IPR007788">
    <property type="entry name" value="QCT"/>
</dbReference>
<dbReference type="eggNOG" id="COG3823">
    <property type="taxonomic scope" value="Bacteria"/>
</dbReference>
<feature type="signal peptide" evidence="1">
    <location>
        <begin position="1"/>
        <end position="19"/>
    </location>
</feature>
<organism evidence="2 3">
    <name type="scientific">marine gamma proteobacterium HTCC2143</name>
    <dbReference type="NCBI Taxonomy" id="247633"/>
    <lineage>
        <taxon>Bacteria</taxon>
        <taxon>Pseudomonadati</taxon>
        <taxon>Pseudomonadota</taxon>
        <taxon>Gammaproteobacteria</taxon>
        <taxon>Cellvibrionales</taxon>
        <taxon>Spongiibacteraceae</taxon>
        <taxon>BD1-7 clade</taxon>
    </lineage>
</organism>
<keyword evidence="3" id="KW-1185">Reference proteome</keyword>